<keyword evidence="1" id="KW-1185">Reference proteome</keyword>
<dbReference type="Proteomes" id="UP000887565">
    <property type="component" value="Unplaced"/>
</dbReference>
<dbReference type="WBParaSite" id="nRc.2.0.1.t20433-RA">
    <property type="protein sequence ID" value="nRc.2.0.1.t20433-RA"/>
    <property type="gene ID" value="nRc.2.0.1.g20433"/>
</dbReference>
<protein>
    <submittedName>
        <fullName evidence="2">Ovule protein</fullName>
    </submittedName>
</protein>
<dbReference type="AlphaFoldDB" id="A0A915J3L9"/>
<evidence type="ECO:0000313" key="2">
    <source>
        <dbReference type="WBParaSite" id="nRc.2.0.1.t20433-RA"/>
    </source>
</evidence>
<name>A0A915J3L9_ROMCU</name>
<sequence>MRVEQDSYILPTGKYLLFASNFLFWEKLNKNRFEISHISSLCLTISIFKLERTCTLNFRNQVNVVHKINK</sequence>
<accession>A0A915J3L9</accession>
<reference evidence="2" key="1">
    <citation type="submission" date="2022-11" db="UniProtKB">
        <authorList>
            <consortium name="WormBaseParasite"/>
        </authorList>
    </citation>
    <scope>IDENTIFICATION</scope>
</reference>
<evidence type="ECO:0000313" key="1">
    <source>
        <dbReference type="Proteomes" id="UP000887565"/>
    </source>
</evidence>
<proteinExistence type="predicted"/>
<organism evidence="1 2">
    <name type="scientific">Romanomermis culicivorax</name>
    <name type="common">Nematode worm</name>
    <dbReference type="NCBI Taxonomy" id="13658"/>
    <lineage>
        <taxon>Eukaryota</taxon>
        <taxon>Metazoa</taxon>
        <taxon>Ecdysozoa</taxon>
        <taxon>Nematoda</taxon>
        <taxon>Enoplea</taxon>
        <taxon>Dorylaimia</taxon>
        <taxon>Mermithida</taxon>
        <taxon>Mermithoidea</taxon>
        <taxon>Mermithidae</taxon>
        <taxon>Romanomermis</taxon>
    </lineage>
</organism>